<dbReference type="PANTHER" id="PTHR30273:SF2">
    <property type="entry name" value="PROTEIN FECR"/>
    <property type="match status" value="1"/>
</dbReference>
<dbReference type="Gene3D" id="2.60.120.1440">
    <property type="match status" value="1"/>
</dbReference>
<dbReference type="Pfam" id="PF04773">
    <property type="entry name" value="FecR"/>
    <property type="match status" value="1"/>
</dbReference>
<protein>
    <submittedName>
        <fullName evidence="4">FecR domain-containing protein</fullName>
    </submittedName>
</protein>
<dbReference type="InterPro" id="IPR012373">
    <property type="entry name" value="Ferrdict_sens_TM"/>
</dbReference>
<dbReference type="Gene3D" id="3.55.50.30">
    <property type="match status" value="1"/>
</dbReference>
<dbReference type="InterPro" id="IPR006860">
    <property type="entry name" value="FecR"/>
</dbReference>
<dbReference type="PANTHER" id="PTHR30273">
    <property type="entry name" value="PERIPLASMIC SIGNAL SENSOR AND SIGMA FACTOR ACTIVATOR FECR-RELATED"/>
    <property type="match status" value="1"/>
</dbReference>
<keyword evidence="1" id="KW-0472">Membrane</keyword>
<keyword evidence="1" id="KW-1133">Transmembrane helix</keyword>
<keyword evidence="1" id="KW-0812">Transmembrane</keyword>
<reference evidence="4" key="1">
    <citation type="submission" date="2024-07" db="EMBL/GenBank/DDBJ databases">
        <title>Complete genome sequence of Prevotella sp. YM-2024 GTC17253.</title>
        <authorList>
            <person name="Hayashi M."/>
            <person name="Muto Y."/>
            <person name="Tanaka K."/>
            <person name="Niwa H."/>
        </authorList>
    </citation>
    <scope>NUCLEOTIDE SEQUENCE</scope>
    <source>
        <strain evidence="4">GTC17253</strain>
    </source>
</reference>
<evidence type="ECO:0000259" key="2">
    <source>
        <dbReference type="Pfam" id="PF04773"/>
    </source>
</evidence>
<gene>
    <name evidence="4" type="ORF">GTC17253_13150</name>
</gene>
<dbReference type="EMBL" id="AP035785">
    <property type="protein sequence ID" value="BFO71349.1"/>
    <property type="molecule type" value="Genomic_DNA"/>
</dbReference>
<feature type="transmembrane region" description="Helical" evidence="1">
    <location>
        <begin position="88"/>
        <end position="111"/>
    </location>
</feature>
<feature type="domain" description="FecR protein" evidence="2">
    <location>
        <begin position="124"/>
        <end position="215"/>
    </location>
</feature>
<accession>A0AB33IPF6</accession>
<dbReference type="FunFam" id="2.60.120.1440:FF:000001">
    <property type="entry name" value="Putative anti-sigma factor"/>
    <property type="match status" value="1"/>
</dbReference>
<evidence type="ECO:0000256" key="1">
    <source>
        <dbReference type="SAM" id="Phobius"/>
    </source>
</evidence>
<dbReference type="GO" id="GO:0016989">
    <property type="term" value="F:sigma factor antagonist activity"/>
    <property type="evidence" value="ECO:0007669"/>
    <property type="project" value="TreeGrafter"/>
</dbReference>
<feature type="domain" description="Protein FecR C-terminal" evidence="3">
    <location>
        <begin position="258"/>
        <end position="326"/>
    </location>
</feature>
<dbReference type="InterPro" id="IPR032508">
    <property type="entry name" value="FecR_C"/>
</dbReference>
<dbReference type="PIRSF" id="PIRSF018266">
    <property type="entry name" value="FecR"/>
    <property type="match status" value="1"/>
</dbReference>
<organism evidence="4">
    <name type="scientific">Prevotella sp. GTC17253</name>
    <dbReference type="NCBI Taxonomy" id="3236793"/>
    <lineage>
        <taxon>Bacteria</taxon>
        <taxon>Pseudomonadati</taxon>
        <taxon>Bacteroidota</taxon>
        <taxon>Bacteroidia</taxon>
        <taxon>Bacteroidales</taxon>
        <taxon>Prevotellaceae</taxon>
        <taxon>Prevotella</taxon>
    </lineage>
</organism>
<evidence type="ECO:0000313" key="4">
    <source>
        <dbReference type="EMBL" id="BFO71349.1"/>
    </source>
</evidence>
<dbReference type="Pfam" id="PF16344">
    <property type="entry name" value="FecR_C"/>
    <property type="match status" value="1"/>
</dbReference>
<proteinExistence type="predicted"/>
<name>A0AB33IPF6_9BACT</name>
<dbReference type="AlphaFoldDB" id="A0AB33IPF6"/>
<sequence>MDKQSAYQIIRLFIDGLIERRHVLSVARWIANGEDDESKEAAFKSVWEEPVAEDDAKLSQALEQFRANRDAYEDALKTKKLRLRVMKYAALFILPLALGASVWFLASSYYARSSEMVQCYVANGTTDSLLLSDGTKVRLNAGSTIFYPKSFNSYASKREVYLEGEAHFDVSKDTGHPFVVHAGNLSIKVLGTHFNVKAYPNDEMITTTLEEGRVKVMGMSRSAVLEPNEQLLYNRFSGTMRKLSVDSEKYKVWMNGGLNFEQQPLRSILTELGRRYNVTFNVAPSVDMRRAYTMNFKNDESIDDVMTVLTKISGNLVFYHNQQSITLSTKKGGRR</sequence>
<evidence type="ECO:0000259" key="3">
    <source>
        <dbReference type="Pfam" id="PF16344"/>
    </source>
</evidence>